<protein>
    <recommendedName>
        <fullName evidence="3">Uracil-DNA glycosylase-like domain-containing protein</fullName>
    </recommendedName>
</protein>
<evidence type="ECO:0000313" key="1">
    <source>
        <dbReference type="EMBL" id="ESK51666.1"/>
    </source>
</evidence>
<dbReference type="InterPro" id="IPR036895">
    <property type="entry name" value="Uracil-DNA_glycosylase-like_sf"/>
</dbReference>
<organism evidence="1 2">
    <name type="scientific">Acinetobacter brisouii CIP 110357</name>
    <dbReference type="NCBI Taxonomy" id="1341683"/>
    <lineage>
        <taxon>Bacteria</taxon>
        <taxon>Pseudomonadati</taxon>
        <taxon>Pseudomonadota</taxon>
        <taxon>Gammaproteobacteria</taxon>
        <taxon>Moraxellales</taxon>
        <taxon>Moraxellaceae</taxon>
        <taxon>Acinetobacter</taxon>
    </lineage>
</organism>
<proteinExistence type="predicted"/>
<dbReference type="Gene3D" id="3.40.470.10">
    <property type="entry name" value="Uracil-DNA glycosylase-like domain"/>
    <property type="match status" value="1"/>
</dbReference>
<reference evidence="1 2" key="1">
    <citation type="submission" date="2013-10" db="EMBL/GenBank/DDBJ databases">
        <title>The Genome Sequence of Acinetobacter brisouii CIP 110357.</title>
        <authorList>
            <consortium name="The Broad Institute Genomics Platform"/>
            <consortium name="The Broad Institute Genome Sequencing Center for Infectious Disease"/>
            <person name="Cerqueira G."/>
            <person name="Feldgarden M."/>
            <person name="Courvalin P."/>
            <person name="Grillot-Courvalin C."/>
            <person name="Clermont D."/>
            <person name="Rocha E."/>
            <person name="Yoon E.-J."/>
            <person name="Nemec A."/>
            <person name="Young S.K."/>
            <person name="Zeng Q."/>
            <person name="Gargeya S."/>
            <person name="Fitzgerald M."/>
            <person name="Abouelleil A."/>
            <person name="Alvarado L."/>
            <person name="Berlin A.M."/>
            <person name="Chapman S.B."/>
            <person name="Gainer-Dewar J."/>
            <person name="Goldberg J."/>
            <person name="Gnerre S."/>
            <person name="Griggs A."/>
            <person name="Gujja S."/>
            <person name="Hansen M."/>
            <person name="Howarth C."/>
            <person name="Imamovic A."/>
            <person name="Ireland A."/>
            <person name="Larimer J."/>
            <person name="McCowan C."/>
            <person name="Murphy C."/>
            <person name="Pearson M."/>
            <person name="Poon T.W."/>
            <person name="Priest M."/>
            <person name="Roberts A."/>
            <person name="Saif S."/>
            <person name="Shea T."/>
            <person name="Sykes S."/>
            <person name="Wortman J."/>
            <person name="Nusbaum C."/>
            <person name="Birren B."/>
        </authorList>
    </citation>
    <scope>NUCLEOTIDE SEQUENCE [LARGE SCALE GENOMIC DNA]</scope>
    <source>
        <strain evidence="1 2">CIP 110357</strain>
    </source>
</reference>
<dbReference type="Proteomes" id="UP000018418">
    <property type="component" value="Unassembled WGS sequence"/>
</dbReference>
<dbReference type="EMBL" id="AYEU01000006">
    <property type="protein sequence ID" value="ESK51666.1"/>
    <property type="molecule type" value="Genomic_DNA"/>
</dbReference>
<dbReference type="HOGENOM" id="CLU_1118279_0_0_6"/>
<keyword evidence="2" id="KW-1185">Reference proteome</keyword>
<dbReference type="OrthoDB" id="9155204at2"/>
<accession>V2USR8</accession>
<evidence type="ECO:0008006" key="3">
    <source>
        <dbReference type="Google" id="ProtNLM"/>
    </source>
</evidence>
<sequence>MDIHELTGAEVRIIDKFHTKLKLIDDYPDGVVPVYERITGTSFFPGGDGLWKHGHVNEDLKIGGVMIVGHNFDNISGFKKSLSMGTEPITCPTWRNIRKLLSDSEINIEDCFFTNVYVGLMDSESNVGVFPGSKSEIFKQQCIKLLEYQISEQRPNIILTLGGFVPPLIARLSIDLQEWLTVDKISQLDSINKQFITGARFCGGDVISNVIALTHPSQRHLNVGRRKYGTFTGNDAEIAMLVKATQLF</sequence>
<dbReference type="PATRIC" id="fig|1341683.3.peg.2169"/>
<comment type="caution">
    <text evidence="1">The sequence shown here is derived from an EMBL/GenBank/DDBJ whole genome shotgun (WGS) entry which is preliminary data.</text>
</comment>
<name>V2USR8_9GAMM</name>
<dbReference type="RefSeq" id="WP_004902071.1">
    <property type="nucleotide sequence ID" value="NZ_BBTI01000022.1"/>
</dbReference>
<dbReference type="AlphaFoldDB" id="V2USR8"/>
<gene>
    <name evidence="1" type="ORF">P255_02194</name>
</gene>
<evidence type="ECO:0000313" key="2">
    <source>
        <dbReference type="Proteomes" id="UP000018418"/>
    </source>
</evidence>